<accession>A0ABQ8S219</accession>
<protein>
    <submittedName>
        <fullName evidence="1">Uncharacterized protein</fullName>
    </submittedName>
</protein>
<organism evidence="1 2">
    <name type="scientific">Periplaneta americana</name>
    <name type="common">American cockroach</name>
    <name type="synonym">Blatta americana</name>
    <dbReference type="NCBI Taxonomy" id="6978"/>
    <lineage>
        <taxon>Eukaryota</taxon>
        <taxon>Metazoa</taxon>
        <taxon>Ecdysozoa</taxon>
        <taxon>Arthropoda</taxon>
        <taxon>Hexapoda</taxon>
        <taxon>Insecta</taxon>
        <taxon>Pterygota</taxon>
        <taxon>Neoptera</taxon>
        <taxon>Polyneoptera</taxon>
        <taxon>Dictyoptera</taxon>
        <taxon>Blattodea</taxon>
        <taxon>Blattoidea</taxon>
        <taxon>Blattidae</taxon>
        <taxon>Blattinae</taxon>
        <taxon>Periplaneta</taxon>
    </lineage>
</organism>
<sequence length="142" mass="15831">MAGLCEGGNEPSGSLKAICKYNVHEAQAASALGQSCVLRKWSHRMTGRRTRKLCRFEANDIQIINQRPDLQNSSSLERLPSYPFYHTHFFYQCGHSVLVALGYIKIHPSGGSLVNCLQTVLYLTSDTNMAPIMRQLGQEIMG</sequence>
<proteinExistence type="predicted"/>
<gene>
    <name evidence="1" type="ORF">ANN_23996</name>
</gene>
<name>A0ABQ8S219_PERAM</name>
<dbReference type="EMBL" id="JAJSOF020000037">
    <property type="protein sequence ID" value="KAJ4427983.1"/>
    <property type="molecule type" value="Genomic_DNA"/>
</dbReference>
<keyword evidence="2" id="KW-1185">Reference proteome</keyword>
<reference evidence="1 2" key="1">
    <citation type="journal article" date="2022" name="Allergy">
        <title>Genome assembly and annotation of Periplaneta americana reveal a comprehensive cockroach allergen profile.</title>
        <authorList>
            <person name="Wang L."/>
            <person name="Xiong Q."/>
            <person name="Saelim N."/>
            <person name="Wang L."/>
            <person name="Nong W."/>
            <person name="Wan A.T."/>
            <person name="Shi M."/>
            <person name="Liu X."/>
            <person name="Cao Q."/>
            <person name="Hui J.H.L."/>
            <person name="Sookrung N."/>
            <person name="Leung T.F."/>
            <person name="Tungtrongchitr A."/>
            <person name="Tsui S.K.W."/>
        </authorList>
    </citation>
    <scope>NUCLEOTIDE SEQUENCE [LARGE SCALE GENOMIC DNA]</scope>
    <source>
        <strain evidence="1">PWHHKU_190912</strain>
    </source>
</reference>
<comment type="caution">
    <text evidence="1">The sequence shown here is derived from an EMBL/GenBank/DDBJ whole genome shotgun (WGS) entry which is preliminary data.</text>
</comment>
<dbReference type="Proteomes" id="UP001148838">
    <property type="component" value="Unassembled WGS sequence"/>
</dbReference>
<evidence type="ECO:0000313" key="1">
    <source>
        <dbReference type="EMBL" id="KAJ4427983.1"/>
    </source>
</evidence>
<evidence type="ECO:0000313" key="2">
    <source>
        <dbReference type="Proteomes" id="UP001148838"/>
    </source>
</evidence>